<evidence type="ECO:0000256" key="13">
    <source>
        <dbReference type="SAM" id="Phobius"/>
    </source>
</evidence>
<evidence type="ECO:0000313" key="15">
    <source>
        <dbReference type="Proteomes" id="UP001443914"/>
    </source>
</evidence>
<keyword evidence="3" id="KW-1003">Cell membrane</keyword>
<organism evidence="14 15">
    <name type="scientific">Saponaria officinalis</name>
    <name type="common">Common soapwort</name>
    <name type="synonym">Lychnis saponaria</name>
    <dbReference type="NCBI Taxonomy" id="3572"/>
    <lineage>
        <taxon>Eukaryota</taxon>
        <taxon>Viridiplantae</taxon>
        <taxon>Streptophyta</taxon>
        <taxon>Embryophyta</taxon>
        <taxon>Tracheophyta</taxon>
        <taxon>Spermatophyta</taxon>
        <taxon>Magnoliopsida</taxon>
        <taxon>eudicotyledons</taxon>
        <taxon>Gunneridae</taxon>
        <taxon>Pentapetalae</taxon>
        <taxon>Caryophyllales</taxon>
        <taxon>Caryophyllaceae</taxon>
        <taxon>Caryophylleae</taxon>
        <taxon>Saponaria</taxon>
    </lineage>
</organism>
<comment type="similarity">
    <text evidence="2">Belongs to the RLP family.</text>
</comment>
<dbReference type="PRINTS" id="PR00019">
    <property type="entry name" value="LEURICHRPT"/>
</dbReference>
<accession>A0AAW1HAD2</accession>
<dbReference type="PANTHER" id="PTHR48063:SF112">
    <property type="entry name" value="RECEPTOR LIKE PROTEIN 30-LIKE"/>
    <property type="match status" value="1"/>
</dbReference>
<dbReference type="InterPro" id="IPR003591">
    <property type="entry name" value="Leu-rich_rpt_typical-subtyp"/>
</dbReference>
<dbReference type="AlphaFoldDB" id="A0AAW1HAD2"/>
<keyword evidence="8 13" id="KW-1133">Transmembrane helix</keyword>
<sequence>MQTQFPQWVRKQTRLRVLELSDNMLSGNLDPLYSLENLEQVDLSYNLFSGSLVHSNPSAENKNDTPGALICQLPSLHFLDLQGNNINGIIPDCWNYSNGPYYINLSSNNLSGIIPMTMGQATNLLFLKLSNNSLQGPIPPTLSSSSILQILDLGENKLVGKIPISWNGKTHHSLKMLRLRGNQLEGVIPPSLCSLPRLQLIDLANNNLTGVVPRCFGKLIAMGSSSSRNHSDYDEYDDILSADPLDDITTVFLKGAELQYTRTLKYVINLDLSCNALVGSIPDEITNLNGLIGLNLSHNHLTGIIPKKIGKMTSLESLDLSNNNLSGTIPSSMSNLTSLSSINLSNNKLHGPIPTGSQLQTLIDPSAYEGNPGLCGDPLPNKCGTSRGRKQPQAEQKLHDKEDDLENPWFYFVIISGVATGFWGVVGSLLLKDRFRFALFQLVDNVADYLYVQIVIRLNRFRN</sequence>
<evidence type="ECO:0000256" key="2">
    <source>
        <dbReference type="ARBA" id="ARBA00009592"/>
    </source>
</evidence>
<keyword evidence="9 13" id="KW-0472">Membrane</keyword>
<evidence type="ECO:0000256" key="12">
    <source>
        <dbReference type="SAM" id="MobiDB-lite"/>
    </source>
</evidence>
<dbReference type="Gene3D" id="3.80.10.10">
    <property type="entry name" value="Ribonuclease Inhibitor"/>
    <property type="match status" value="1"/>
</dbReference>
<evidence type="ECO:0000313" key="14">
    <source>
        <dbReference type="EMBL" id="KAK9673030.1"/>
    </source>
</evidence>
<evidence type="ECO:0000256" key="8">
    <source>
        <dbReference type="ARBA" id="ARBA00022989"/>
    </source>
</evidence>
<feature type="transmembrane region" description="Helical" evidence="13">
    <location>
        <begin position="409"/>
        <end position="431"/>
    </location>
</feature>
<dbReference type="EMBL" id="JBDFQZ010000012">
    <property type="protein sequence ID" value="KAK9673030.1"/>
    <property type="molecule type" value="Genomic_DNA"/>
</dbReference>
<keyword evidence="10" id="KW-0675">Receptor</keyword>
<keyword evidence="6" id="KW-0732">Signal</keyword>
<evidence type="ECO:0000256" key="1">
    <source>
        <dbReference type="ARBA" id="ARBA00004251"/>
    </source>
</evidence>
<feature type="region of interest" description="Disordered" evidence="12">
    <location>
        <begin position="374"/>
        <end position="399"/>
    </location>
</feature>
<evidence type="ECO:0000256" key="4">
    <source>
        <dbReference type="ARBA" id="ARBA00022614"/>
    </source>
</evidence>
<protein>
    <submittedName>
        <fullName evidence="14">Uncharacterized protein</fullName>
    </submittedName>
</protein>
<dbReference type="GO" id="GO:0005886">
    <property type="term" value="C:plasma membrane"/>
    <property type="evidence" value="ECO:0007669"/>
    <property type="project" value="UniProtKB-SubCell"/>
</dbReference>
<dbReference type="Pfam" id="PF13855">
    <property type="entry name" value="LRR_8"/>
    <property type="match status" value="2"/>
</dbReference>
<dbReference type="FunFam" id="3.80.10.10:FF:000041">
    <property type="entry name" value="LRR receptor-like serine/threonine-protein kinase ERECTA"/>
    <property type="match status" value="1"/>
</dbReference>
<dbReference type="SUPFAM" id="SSF52047">
    <property type="entry name" value="RNI-like"/>
    <property type="match status" value="1"/>
</dbReference>
<evidence type="ECO:0000256" key="3">
    <source>
        <dbReference type="ARBA" id="ARBA00022475"/>
    </source>
</evidence>
<dbReference type="InterPro" id="IPR001611">
    <property type="entry name" value="Leu-rich_rpt"/>
</dbReference>
<keyword evidence="15" id="KW-1185">Reference proteome</keyword>
<keyword evidence="7" id="KW-0677">Repeat</keyword>
<gene>
    <name evidence="14" type="ORF">RND81_12G141300</name>
</gene>
<evidence type="ECO:0000256" key="9">
    <source>
        <dbReference type="ARBA" id="ARBA00023136"/>
    </source>
</evidence>
<comment type="caution">
    <text evidence="14">The sequence shown here is derived from an EMBL/GenBank/DDBJ whole genome shotgun (WGS) entry which is preliminary data.</text>
</comment>
<evidence type="ECO:0000256" key="6">
    <source>
        <dbReference type="ARBA" id="ARBA00022729"/>
    </source>
</evidence>
<name>A0AAW1HAD2_SAPOF</name>
<comment type="subcellular location">
    <subcellularLocation>
        <location evidence="1">Cell membrane</location>
        <topology evidence="1">Single-pass type I membrane protein</topology>
    </subcellularLocation>
</comment>
<dbReference type="Proteomes" id="UP001443914">
    <property type="component" value="Unassembled WGS sequence"/>
</dbReference>
<proteinExistence type="inferred from homology"/>
<evidence type="ECO:0000256" key="11">
    <source>
        <dbReference type="ARBA" id="ARBA00023180"/>
    </source>
</evidence>
<dbReference type="FunFam" id="3.80.10.10:FF:000213">
    <property type="entry name" value="Tyrosine-sulfated glycopeptide receptor 1"/>
    <property type="match status" value="1"/>
</dbReference>
<dbReference type="InterPro" id="IPR046956">
    <property type="entry name" value="RLP23-like"/>
</dbReference>
<dbReference type="InterPro" id="IPR032675">
    <property type="entry name" value="LRR_dom_sf"/>
</dbReference>
<evidence type="ECO:0000256" key="5">
    <source>
        <dbReference type="ARBA" id="ARBA00022692"/>
    </source>
</evidence>
<evidence type="ECO:0000256" key="7">
    <source>
        <dbReference type="ARBA" id="ARBA00022737"/>
    </source>
</evidence>
<keyword evidence="4" id="KW-0433">Leucine-rich repeat</keyword>
<dbReference type="Pfam" id="PF00560">
    <property type="entry name" value="LRR_1"/>
    <property type="match status" value="4"/>
</dbReference>
<evidence type="ECO:0000256" key="10">
    <source>
        <dbReference type="ARBA" id="ARBA00023170"/>
    </source>
</evidence>
<keyword evidence="11" id="KW-0325">Glycoprotein</keyword>
<dbReference type="SMART" id="SM00369">
    <property type="entry name" value="LRR_TYP"/>
    <property type="match status" value="3"/>
</dbReference>
<dbReference type="PANTHER" id="PTHR48063">
    <property type="entry name" value="LRR RECEPTOR-LIKE KINASE"/>
    <property type="match status" value="1"/>
</dbReference>
<dbReference type="PROSITE" id="PS51450">
    <property type="entry name" value="LRR"/>
    <property type="match status" value="1"/>
</dbReference>
<reference evidence="14" key="1">
    <citation type="submission" date="2024-03" db="EMBL/GenBank/DDBJ databases">
        <title>WGS assembly of Saponaria officinalis var. Norfolk2.</title>
        <authorList>
            <person name="Jenkins J."/>
            <person name="Shu S."/>
            <person name="Grimwood J."/>
            <person name="Barry K."/>
            <person name="Goodstein D."/>
            <person name="Schmutz J."/>
            <person name="Leebens-Mack J."/>
            <person name="Osbourn A."/>
        </authorList>
    </citation>
    <scope>NUCLEOTIDE SEQUENCE [LARGE SCALE GENOMIC DNA]</scope>
    <source>
        <strain evidence="14">JIC</strain>
    </source>
</reference>
<keyword evidence="5 13" id="KW-0812">Transmembrane</keyword>